<dbReference type="Proteomes" id="UP000467236">
    <property type="component" value="Chromosome"/>
</dbReference>
<protein>
    <submittedName>
        <fullName evidence="1">Uncharacterized protein</fullName>
    </submittedName>
</protein>
<dbReference type="EMBL" id="AP022575">
    <property type="protein sequence ID" value="BBX72675.1"/>
    <property type="molecule type" value="Genomic_DNA"/>
</dbReference>
<evidence type="ECO:0000313" key="1">
    <source>
        <dbReference type="EMBL" id="BBX72675.1"/>
    </source>
</evidence>
<name>A0A7I7MKI7_9MYCO</name>
<proteinExistence type="predicted"/>
<dbReference type="KEGG" id="mshj:MSHI_05810"/>
<accession>A0A7I7MKI7</accession>
<reference evidence="1 2" key="1">
    <citation type="journal article" date="2019" name="Emerg. Microbes Infect.">
        <title>Comprehensive subspecies identification of 175 nontuberculous mycobacteria species based on 7547 genomic profiles.</title>
        <authorList>
            <person name="Matsumoto Y."/>
            <person name="Kinjo T."/>
            <person name="Motooka D."/>
            <person name="Nabeya D."/>
            <person name="Jung N."/>
            <person name="Uechi K."/>
            <person name="Horii T."/>
            <person name="Iida T."/>
            <person name="Fujita J."/>
            <person name="Nakamura S."/>
        </authorList>
    </citation>
    <scope>NUCLEOTIDE SEQUENCE [LARGE SCALE GENOMIC DNA]</scope>
    <source>
        <strain evidence="1 2">JCM 14233</strain>
    </source>
</reference>
<dbReference type="RefSeq" id="WP_232065418.1">
    <property type="nucleotide sequence ID" value="NZ_AP022575.1"/>
</dbReference>
<evidence type="ECO:0000313" key="2">
    <source>
        <dbReference type="Proteomes" id="UP000467236"/>
    </source>
</evidence>
<dbReference type="AlphaFoldDB" id="A0A7I7MKI7"/>
<organism evidence="1 2">
    <name type="scientific">Mycobacterium shinjukuense</name>
    <dbReference type="NCBI Taxonomy" id="398694"/>
    <lineage>
        <taxon>Bacteria</taxon>
        <taxon>Bacillati</taxon>
        <taxon>Actinomycetota</taxon>
        <taxon>Actinomycetes</taxon>
        <taxon>Mycobacteriales</taxon>
        <taxon>Mycobacteriaceae</taxon>
        <taxon>Mycobacterium</taxon>
    </lineage>
</organism>
<keyword evidence="2" id="KW-1185">Reference proteome</keyword>
<sequence>MAARGSPFGLPAVLRCLAALWRLPDEDALLDSHGPAAVAAGIERMVCHQANLTTGPDIAAAYRVQEAAVRAAEVDLQRRLRLGPDMWW</sequence>
<gene>
    <name evidence="1" type="ORF">MSHI_05810</name>
</gene>